<name>A0ABX8NFJ0_9PSED</name>
<organism evidence="2 3">
    <name type="scientific">Pseudomonas maumuensis</name>
    <dbReference type="NCBI Taxonomy" id="2842354"/>
    <lineage>
        <taxon>Bacteria</taxon>
        <taxon>Pseudomonadati</taxon>
        <taxon>Pseudomonadota</taxon>
        <taxon>Gammaproteobacteria</taxon>
        <taxon>Pseudomonadales</taxon>
        <taxon>Pseudomonadaceae</taxon>
        <taxon>Pseudomonas</taxon>
    </lineage>
</organism>
<reference evidence="2 3" key="1">
    <citation type="journal article" date="2021" name="Microorganisms">
        <title>The Ever-Expanding Pseudomonas Genus: Description of 43 New Species and Partition of the Pseudomonas putida Group.</title>
        <authorList>
            <person name="Girard L."/>
            <person name="Lood C."/>
            <person name="Hofte M."/>
            <person name="Vandamme P."/>
            <person name="Rokni-Zadeh H."/>
            <person name="van Noort V."/>
            <person name="Lavigne R."/>
            <person name="De Mot R."/>
        </authorList>
    </citation>
    <scope>NUCLEOTIDE SEQUENCE [LARGE SCALE GENOMIC DNA]</scope>
    <source>
        <strain evidence="2 3">COW77</strain>
    </source>
</reference>
<evidence type="ECO:0000313" key="2">
    <source>
        <dbReference type="EMBL" id="QXH54764.1"/>
    </source>
</evidence>
<accession>A0ABX8NFJ0</accession>
<protein>
    <submittedName>
        <fullName evidence="2">Acyl carrier protein</fullName>
    </submittedName>
</protein>
<evidence type="ECO:0000313" key="3">
    <source>
        <dbReference type="Proteomes" id="UP000824010"/>
    </source>
</evidence>
<dbReference type="RefSeq" id="WP_217866272.1">
    <property type="nucleotide sequence ID" value="NZ_CP077077.1"/>
</dbReference>
<sequence>MSTSSISNTQVAELLSRLFPDLPDPVDPKITLHAQGVNSMGMIVLITHLQDEFGIVFDTAAFAKLHALTLESLQGLCIDHR</sequence>
<keyword evidence="3" id="KW-1185">Reference proteome</keyword>
<proteinExistence type="predicted"/>
<evidence type="ECO:0000259" key="1">
    <source>
        <dbReference type="Pfam" id="PF00550"/>
    </source>
</evidence>
<dbReference type="Proteomes" id="UP000824010">
    <property type="component" value="Chromosome"/>
</dbReference>
<dbReference type="InterPro" id="IPR009081">
    <property type="entry name" value="PP-bd_ACP"/>
</dbReference>
<feature type="domain" description="Carrier" evidence="1">
    <location>
        <begin position="10"/>
        <end position="64"/>
    </location>
</feature>
<dbReference type="Pfam" id="PF00550">
    <property type="entry name" value="PP-binding"/>
    <property type="match status" value="1"/>
</dbReference>
<gene>
    <name evidence="2" type="ORF">KSS90_15480</name>
</gene>
<dbReference type="EMBL" id="CP077077">
    <property type="protein sequence ID" value="QXH54764.1"/>
    <property type="molecule type" value="Genomic_DNA"/>
</dbReference>